<dbReference type="AlphaFoldDB" id="A0A0C3N4D9"/>
<reference evidence="4" key="2">
    <citation type="submission" date="2015-01" db="EMBL/GenBank/DDBJ databases">
        <title>Evolutionary Origins and Diversification of the Mycorrhizal Mutualists.</title>
        <authorList>
            <consortium name="DOE Joint Genome Institute"/>
            <consortium name="Mycorrhizal Genomics Consortium"/>
            <person name="Kohler A."/>
            <person name="Kuo A."/>
            <person name="Nagy L.G."/>
            <person name="Floudas D."/>
            <person name="Copeland A."/>
            <person name="Barry K.W."/>
            <person name="Cichocki N."/>
            <person name="Veneault-Fourrey C."/>
            <person name="LaButti K."/>
            <person name="Lindquist E.A."/>
            <person name="Lipzen A."/>
            <person name="Lundell T."/>
            <person name="Morin E."/>
            <person name="Murat C."/>
            <person name="Riley R."/>
            <person name="Ohm R."/>
            <person name="Sun H."/>
            <person name="Tunlid A."/>
            <person name="Henrissat B."/>
            <person name="Grigoriev I.V."/>
            <person name="Hibbett D.S."/>
            <person name="Martin F."/>
        </authorList>
    </citation>
    <scope>NUCLEOTIDE SEQUENCE [LARGE SCALE GENOMIC DNA]</scope>
    <source>
        <strain evidence="4">Marx 270</strain>
    </source>
</reference>
<dbReference type="HOGENOM" id="CLU_035509_10_5_1"/>
<keyword evidence="4" id="KW-1185">Reference proteome</keyword>
<feature type="transmembrane region" description="Helical" evidence="1">
    <location>
        <begin position="123"/>
        <end position="143"/>
    </location>
</feature>
<feature type="transmembrane region" description="Helical" evidence="1">
    <location>
        <begin position="230"/>
        <end position="249"/>
    </location>
</feature>
<evidence type="ECO:0000313" key="4">
    <source>
        <dbReference type="Proteomes" id="UP000054217"/>
    </source>
</evidence>
<proteinExistence type="predicted"/>
<dbReference type="InParanoid" id="A0A0C3N4D9"/>
<dbReference type="Proteomes" id="UP000054217">
    <property type="component" value="Unassembled WGS sequence"/>
</dbReference>
<protein>
    <recommendedName>
        <fullName evidence="2">DUF6533 domain-containing protein</fullName>
    </recommendedName>
</protein>
<keyword evidence="1" id="KW-0472">Membrane</keyword>
<reference evidence="3 4" key="1">
    <citation type="submission" date="2014-04" db="EMBL/GenBank/DDBJ databases">
        <authorList>
            <consortium name="DOE Joint Genome Institute"/>
            <person name="Kuo A."/>
            <person name="Kohler A."/>
            <person name="Costa M.D."/>
            <person name="Nagy L.G."/>
            <person name="Floudas D."/>
            <person name="Copeland A."/>
            <person name="Barry K.W."/>
            <person name="Cichocki N."/>
            <person name="Veneault-Fourrey C."/>
            <person name="LaButti K."/>
            <person name="Lindquist E.A."/>
            <person name="Lipzen A."/>
            <person name="Lundell T."/>
            <person name="Morin E."/>
            <person name="Murat C."/>
            <person name="Sun H."/>
            <person name="Tunlid A."/>
            <person name="Henrissat B."/>
            <person name="Grigoriev I.V."/>
            <person name="Hibbett D.S."/>
            <person name="Martin F."/>
            <person name="Nordberg H.P."/>
            <person name="Cantor M.N."/>
            <person name="Hua S.X."/>
        </authorList>
    </citation>
    <scope>NUCLEOTIDE SEQUENCE [LARGE SCALE GENOMIC DNA]</scope>
    <source>
        <strain evidence="3 4">Marx 270</strain>
    </source>
</reference>
<name>A0A0C3N4D9_PISTI</name>
<dbReference type="EMBL" id="KN832058">
    <property type="protein sequence ID" value="KIN95889.1"/>
    <property type="molecule type" value="Genomic_DNA"/>
</dbReference>
<dbReference type="Pfam" id="PF20151">
    <property type="entry name" value="DUF6533"/>
    <property type="match status" value="1"/>
</dbReference>
<evidence type="ECO:0000259" key="2">
    <source>
        <dbReference type="Pfam" id="PF20151"/>
    </source>
</evidence>
<feature type="transmembrane region" description="Helical" evidence="1">
    <location>
        <begin position="163"/>
        <end position="184"/>
    </location>
</feature>
<dbReference type="OrthoDB" id="2637653at2759"/>
<organism evidence="3 4">
    <name type="scientific">Pisolithus tinctorius Marx 270</name>
    <dbReference type="NCBI Taxonomy" id="870435"/>
    <lineage>
        <taxon>Eukaryota</taxon>
        <taxon>Fungi</taxon>
        <taxon>Dikarya</taxon>
        <taxon>Basidiomycota</taxon>
        <taxon>Agaricomycotina</taxon>
        <taxon>Agaricomycetes</taxon>
        <taxon>Agaricomycetidae</taxon>
        <taxon>Boletales</taxon>
        <taxon>Sclerodermatineae</taxon>
        <taxon>Pisolithaceae</taxon>
        <taxon>Pisolithus</taxon>
    </lineage>
</organism>
<dbReference type="InterPro" id="IPR045340">
    <property type="entry name" value="DUF6533"/>
</dbReference>
<feature type="transmembrane region" description="Helical" evidence="1">
    <location>
        <begin position="88"/>
        <end position="111"/>
    </location>
</feature>
<sequence length="282" mass="31145">MMGTLIGSTAAALRSIYYHSAVALALSSWDCIMTFGDEVRCIWPMKGRYPFKWLYIFHRYFLLAIQIMCQIALAFLPAMSSPTSSICLGLLVLMTVLVECANFTLEFILAFRVFALFGRHPWVSRLLGGLILSELVCCMPTAYSSFKSYSSGILFELSPNATIQMSITMVVHSTLISLTVAKHFSIVGASGARKNIISQLTLGGTVTYLMMAGLLGLGFTVSKVPDMQPIILLFWALTVHSICGSRLILNMTRMQDHMQGLRGVEDILLTTQIDISLSEDLD</sequence>
<accession>A0A0C3N4D9</accession>
<feature type="transmembrane region" description="Helical" evidence="1">
    <location>
        <begin position="196"/>
        <end position="218"/>
    </location>
</feature>
<evidence type="ECO:0000313" key="3">
    <source>
        <dbReference type="EMBL" id="KIN95889.1"/>
    </source>
</evidence>
<evidence type="ECO:0000256" key="1">
    <source>
        <dbReference type="SAM" id="Phobius"/>
    </source>
</evidence>
<gene>
    <name evidence="3" type="ORF">M404DRAFT_1007094</name>
</gene>
<feature type="transmembrane region" description="Helical" evidence="1">
    <location>
        <begin position="57"/>
        <end position="76"/>
    </location>
</feature>
<keyword evidence="1" id="KW-0812">Transmembrane</keyword>
<dbReference type="STRING" id="870435.A0A0C3N4D9"/>
<keyword evidence="1" id="KW-1133">Transmembrane helix</keyword>
<feature type="domain" description="DUF6533" evidence="2">
    <location>
        <begin position="20"/>
        <end position="63"/>
    </location>
</feature>